<sequence>MNKIVFKHFSSGPASIKIAGNFTKWEIKEMDFNDQEEQWEFDIDQEALRGCPDHNGKAVAYFKFVDGNGVWFTDNNFAKEIDGQGNENNAMYLSFRPENDSSLKAQQKQQQQQEERDRKFEEKEREEEAKLPESPNSTPKVPLATKAPRIETPSLTAQREESPVLINESDFDEQYHETEDQDHKAVVRSELNTPELEASSNNDPKQYKNFLQSMIFFFRSLFYRWFSMDRKPQ</sequence>
<evidence type="ECO:0000313" key="2">
    <source>
        <dbReference type="EMBL" id="SCU84242.1"/>
    </source>
</evidence>
<dbReference type="EMBL" id="LT598479">
    <property type="protein sequence ID" value="SCU84242.1"/>
    <property type="molecule type" value="Genomic_DNA"/>
</dbReference>
<name>A0A1G4J3D8_9SACH</name>
<feature type="region of interest" description="Disordered" evidence="1">
    <location>
        <begin position="99"/>
        <end position="162"/>
    </location>
</feature>
<protein>
    <submittedName>
        <fullName evidence="2">LAME_0C08768g1_1</fullName>
    </submittedName>
</protein>
<dbReference type="Gene3D" id="2.60.40.10">
    <property type="entry name" value="Immunoglobulins"/>
    <property type="match status" value="1"/>
</dbReference>
<dbReference type="InterPro" id="IPR014756">
    <property type="entry name" value="Ig_E-set"/>
</dbReference>
<dbReference type="InterPro" id="IPR013783">
    <property type="entry name" value="Ig-like_fold"/>
</dbReference>
<dbReference type="OrthoDB" id="5873279at2759"/>
<proteinExistence type="predicted"/>
<dbReference type="SUPFAM" id="SSF81296">
    <property type="entry name" value="E set domains"/>
    <property type="match status" value="1"/>
</dbReference>
<evidence type="ECO:0000313" key="3">
    <source>
        <dbReference type="Proteomes" id="UP000191144"/>
    </source>
</evidence>
<keyword evidence="3" id="KW-1185">Reference proteome</keyword>
<reference evidence="3" key="1">
    <citation type="submission" date="2016-03" db="EMBL/GenBank/DDBJ databases">
        <authorList>
            <person name="Devillers Hugo."/>
        </authorList>
    </citation>
    <scope>NUCLEOTIDE SEQUENCE [LARGE SCALE GENOMIC DNA]</scope>
</reference>
<gene>
    <name evidence="2" type="ORF">LAME_0C08768G</name>
</gene>
<evidence type="ECO:0000256" key="1">
    <source>
        <dbReference type="SAM" id="MobiDB-lite"/>
    </source>
</evidence>
<feature type="compositionally biased region" description="Basic and acidic residues" evidence="1">
    <location>
        <begin position="113"/>
        <end position="131"/>
    </location>
</feature>
<organism evidence="2 3">
    <name type="scientific">Lachancea meyersii CBS 8951</name>
    <dbReference type="NCBI Taxonomy" id="1266667"/>
    <lineage>
        <taxon>Eukaryota</taxon>
        <taxon>Fungi</taxon>
        <taxon>Dikarya</taxon>
        <taxon>Ascomycota</taxon>
        <taxon>Saccharomycotina</taxon>
        <taxon>Saccharomycetes</taxon>
        <taxon>Saccharomycetales</taxon>
        <taxon>Saccharomycetaceae</taxon>
        <taxon>Lachancea</taxon>
    </lineage>
</organism>
<dbReference type="Proteomes" id="UP000191144">
    <property type="component" value="Chromosome C"/>
</dbReference>
<accession>A0A1G4J3D8</accession>
<dbReference type="AlphaFoldDB" id="A0A1G4J3D8"/>